<dbReference type="Gene3D" id="3.30.460.80">
    <property type="entry name" value="NADH:ubiquinone oxidoreductase, 30kDa subunit"/>
    <property type="match status" value="1"/>
</dbReference>
<comment type="caution">
    <text evidence="7">The sequence shown here is derived from an EMBL/GenBank/DDBJ whole genome shotgun (WGS) entry which is preliminary data.</text>
</comment>
<feature type="domain" description="NADH:ubiquinone oxidoreductase 30kDa subunit" evidence="6">
    <location>
        <begin position="34"/>
        <end position="152"/>
    </location>
</feature>
<evidence type="ECO:0000256" key="4">
    <source>
        <dbReference type="RuleBase" id="RU003456"/>
    </source>
</evidence>
<keyword evidence="3 5" id="KW-0874">Quinone</keyword>
<evidence type="ECO:0000313" key="7">
    <source>
        <dbReference type="EMBL" id="PKD44980.1"/>
    </source>
</evidence>
<comment type="similarity">
    <text evidence="1 3 4">Belongs to the complex I 30 kDa subunit family.</text>
</comment>
<reference evidence="7 8" key="1">
    <citation type="submission" date="2017-11" db="EMBL/GenBank/DDBJ databases">
        <title>Rhodohalobacter 15182 sp. nov., isolated from a salt lake.</title>
        <authorList>
            <person name="Han S."/>
        </authorList>
    </citation>
    <scope>NUCLEOTIDE SEQUENCE [LARGE SCALE GENOMIC DNA]</scope>
    <source>
        <strain evidence="7 8">15182</strain>
    </source>
</reference>
<dbReference type="PANTHER" id="PTHR10884">
    <property type="entry name" value="NADH DEHYDROGENASE UBIQUINONE IRON-SULFUR PROTEIN 3"/>
    <property type="match status" value="1"/>
</dbReference>
<dbReference type="InterPro" id="IPR001268">
    <property type="entry name" value="NADH_UbQ_OxRdtase_30kDa_su"/>
</dbReference>
<dbReference type="OrthoDB" id="9803286at2"/>
<dbReference type="PROSITE" id="PS00542">
    <property type="entry name" value="COMPLEX1_30K"/>
    <property type="match status" value="1"/>
</dbReference>
<dbReference type="HAMAP" id="MF_01357">
    <property type="entry name" value="NDH1_NuoC"/>
    <property type="match status" value="1"/>
</dbReference>
<dbReference type="RefSeq" id="WP_101072308.1">
    <property type="nucleotide sequence ID" value="NZ_PISP01000001.1"/>
</dbReference>
<evidence type="ECO:0000256" key="2">
    <source>
        <dbReference type="ARBA" id="ARBA00022448"/>
    </source>
</evidence>
<keyword evidence="3" id="KW-0472">Membrane</keyword>
<organism evidence="7 8">
    <name type="scientific">Rhodohalobacter barkolensis</name>
    <dbReference type="NCBI Taxonomy" id="2053187"/>
    <lineage>
        <taxon>Bacteria</taxon>
        <taxon>Pseudomonadati</taxon>
        <taxon>Balneolota</taxon>
        <taxon>Balneolia</taxon>
        <taxon>Balneolales</taxon>
        <taxon>Balneolaceae</taxon>
        <taxon>Rhodohalobacter</taxon>
    </lineage>
</organism>
<keyword evidence="3 4" id="KW-0520">NAD</keyword>
<dbReference type="InterPro" id="IPR037232">
    <property type="entry name" value="NADH_quin_OxRdtase_su_C/D-like"/>
</dbReference>
<dbReference type="EMBL" id="PISP01000001">
    <property type="protein sequence ID" value="PKD44980.1"/>
    <property type="molecule type" value="Genomic_DNA"/>
</dbReference>
<dbReference type="PANTHER" id="PTHR10884:SF14">
    <property type="entry name" value="NADH DEHYDROGENASE [UBIQUINONE] IRON-SULFUR PROTEIN 3, MITOCHONDRIAL"/>
    <property type="match status" value="1"/>
</dbReference>
<keyword evidence="3" id="KW-1003">Cell membrane</keyword>
<accession>A0A2N0VLC1</accession>
<dbReference type="GO" id="GO:0048038">
    <property type="term" value="F:quinone binding"/>
    <property type="evidence" value="ECO:0007669"/>
    <property type="project" value="UniProtKB-KW"/>
</dbReference>
<name>A0A2N0VLC1_9BACT</name>
<protein>
    <recommendedName>
        <fullName evidence="3">NADH-quinone oxidoreductase subunit C</fullName>
        <ecNumber evidence="3">7.1.1.-</ecNumber>
    </recommendedName>
    <alternativeName>
        <fullName evidence="3">NADH dehydrogenase I subunit C</fullName>
    </alternativeName>
    <alternativeName>
        <fullName evidence="3">NDH-1 subunit C</fullName>
    </alternativeName>
</protein>
<comment type="catalytic activity">
    <reaction evidence="3 5">
        <text>a quinone + NADH + 5 H(+)(in) = a quinol + NAD(+) + 4 H(+)(out)</text>
        <dbReference type="Rhea" id="RHEA:57888"/>
        <dbReference type="ChEBI" id="CHEBI:15378"/>
        <dbReference type="ChEBI" id="CHEBI:24646"/>
        <dbReference type="ChEBI" id="CHEBI:57540"/>
        <dbReference type="ChEBI" id="CHEBI:57945"/>
        <dbReference type="ChEBI" id="CHEBI:132124"/>
    </reaction>
</comment>
<evidence type="ECO:0000256" key="3">
    <source>
        <dbReference type="HAMAP-Rule" id="MF_01357"/>
    </source>
</evidence>
<comment type="subcellular location">
    <subcellularLocation>
        <location evidence="3">Cell membrane</location>
        <topology evidence="3">Peripheral membrane protein</topology>
        <orientation evidence="3">Cytoplasmic side</orientation>
    </subcellularLocation>
</comment>
<comment type="function">
    <text evidence="3">NDH-1 shuttles electrons from NADH, via FMN and iron-sulfur (Fe-S) centers, to quinones in the respiratory chain. The immediate electron acceptor for the enzyme in this species is believed to be ubiquinone. Couples the redox reaction to proton translocation (for every two electrons transferred, four hydrogen ions are translocated across the cytoplasmic membrane), and thus conserves the redox energy in a proton gradient.</text>
</comment>
<sequence>MKEQEEIFDYLKEQFGDDTVEFMKGEVGQPWFQFPANRIKEIAKFLRDAAELRFNTLMCLSGVHYAKEEELGVTYHVHSTTLGHSMAFKVRVPIDQPNVPSVESIWKTADWHEREAMDMVGVMFDNHPNLKRILTPEDWEGHPLRKDYEPQEFYQGMPTTA</sequence>
<proteinExistence type="inferred from homology"/>
<dbReference type="GO" id="GO:0005886">
    <property type="term" value="C:plasma membrane"/>
    <property type="evidence" value="ECO:0007669"/>
    <property type="project" value="UniProtKB-SubCell"/>
</dbReference>
<dbReference type="Pfam" id="PF00329">
    <property type="entry name" value="Complex1_30kDa"/>
    <property type="match status" value="1"/>
</dbReference>
<evidence type="ECO:0000256" key="1">
    <source>
        <dbReference type="ARBA" id="ARBA00007569"/>
    </source>
</evidence>
<dbReference type="NCBIfam" id="TIGR01961">
    <property type="entry name" value="NuoC_fam"/>
    <property type="match status" value="1"/>
</dbReference>
<dbReference type="GO" id="GO:0050136">
    <property type="term" value="F:NADH dehydrogenase (quinone) (non-electrogenic) activity"/>
    <property type="evidence" value="ECO:0007669"/>
    <property type="project" value="UniProtKB-UniRule"/>
</dbReference>
<dbReference type="SUPFAM" id="SSF143243">
    <property type="entry name" value="Nqo5-like"/>
    <property type="match status" value="1"/>
</dbReference>
<dbReference type="InterPro" id="IPR010218">
    <property type="entry name" value="NADH_DH_suC"/>
</dbReference>
<keyword evidence="8" id="KW-1185">Reference proteome</keyword>
<dbReference type="GO" id="GO:0008137">
    <property type="term" value="F:NADH dehydrogenase (ubiquinone) activity"/>
    <property type="evidence" value="ECO:0007669"/>
    <property type="project" value="InterPro"/>
</dbReference>
<keyword evidence="2 3" id="KW-0813">Transport</keyword>
<evidence type="ECO:0000259" key="6">
    <source>
        <dbReference type="Pfam" id="PF00329"/>
    </source>
</evidence>
<evidence type="ECO:0000256" key="5">
    <source>
        <dbReference type="RuleBase" id="RU003582"/>
    </source>
</evidence>
<keyword evidence="3 4" id="KW-1278">Translocase</keyword>
<keyword evidence="3" id="KW-0830">Ubiquinone</keyword>
<dbReference type="Proteomes" id="UP000233398">
    <property type="component" value="Unassembled WGS sequence"/>
</dbReference>
<gene>
    <name evidence="3" type="primary">nuoC</name>
    <name evidence="7" type="ORF">CWD77_05840</name>
</gene>
<dbReference type="EC" id="7.1.1.-" evidence="3"/>
<comment type="subunit">
    <text evidence="3">NDH-1 is composed of 14 different subunits. Subunits NuoB, C, D, E, F, and G constitute the peripheral sector of the complex.</text>
</comment>
<evidence type="ECO:0000313" key="8">
    <source>
        <dbReference type="Proteomes" id="UP000233398"/>
    </source>
</evidence>
<dbReference type="AlphaFoldDB" id="A0A2N0VLC1"/>
<dbReference type="InterPro" id="IPR020396">
    <property type="entry name" value="NADH_UbQ_OxRdtase_CS"/>
</dbReference>